<dbReference type="EMBL" id="LKLW01000152">
    <property type="protein sequence ID" value="KSU24407.1"/>
    <property type="molecule type" value="Genomic_DNA"/>
</dbReference>
<dbReference type="Pfam" id="PF05657">
    <property type="entry name" value="DUF806"/>
    <property type="match status" value="1"/>
</dbReference>
<reference evidence="2" key="1">
    <citation type="submission" date="2015-10" db="EMBL/GenBank/DDBJ databases">
        <title>Draft Genome Sequences of 11 Lactococcus lactis subspecies cremoris strains.</title>
        <authorList>
            <person name="Wels M."/>
            <person name="Backus L."/>
            <person name="Boekhorst J."/>
            <person name="Dijkstra A."/>
            <person name="Beerthuizen M."/>
            <person name="Kelly W."/>
            <person name="Siezen R."/>
            <person name="Bachmann H."/>
            <person name="Van Hijum S."/>
        </authorList>
    </citation>
    <scope>NUCLEOTIDE SEQUENCE [LARGE SCALE GENOMIC DNA]</scope>
    <source>
        <strain evidence="2">N42</strain>
    </source>
</reference>
<organism evidence="1 2">
    <name type="scientific">Lactococcus lactis subsp. lactis</name>
    <name type="common">Streptococcus lactis</name>
    <dbReference type="NCBI Taxonomy" id="1360"/>
    <lineage>
        <taxon>Bacteria</taxon>
        <taxon>Bacillati</taxon>
        <taxon>Bacillota</taxon>
        <taxon>Bacilli</taxon>
        <taxon>Lactobacillales</taxon>
        <taxon>Streptococcaceae</taxon>
        <taxon>Lactococcus</taxon>
    </lineage>
</organism>
<dbReference type="RefSeq" id="WP_058213304.1">
    <property type="nucleotide sequence ID" value="NZ_LKLW01000152.1"/>
</dbReference>
<gene>
    <name evidence="1" type="ORF">N42_2458</name>
</gene>
<comment type="caution">
    <text evidence="1">The sequence shown here is derived from an EMBL/GenBank/DDBJ whole genome shotgun (WGS) entry which is preliminary data.</text>
</comment>
<dbReference type="Proteomes" id="UP000052991">
    <property type="component" value="Unassembled WGS sequence"/>
</dbReference>
<sequence length="131" mass="14957">MKRPVEIVQDIIAASDFPHDEIFLDSIPKEKEHSINETQVLLTESDNGPNDYGNSDFISLMYGVYIQIFYMNAEDSDINIVQSEINLMKSFINNDWLIAQSKSHYIDPDTGQIIKNLTVQRIMTLSEIANS</sequence>
<evidence type="ECO:0000313" key="1">
    <source>
        <dbReference type="EMBL" id="KSU24407.1"/>
    </source>
</evidence>
<protein>
    <submittedName>
        <fullName evidence="1">Phage tail protein</fullName>
    </submittedName>
</protein>
<dbReference type="InterPro" id="IPR008524">
    <property type="entry name" value="DUF806"/>
</dbReference>
<dbReference type="AlphaFoldDB" id="A0A0V8EEU9"/>
<name>A0A0V8EEU9_LACLL</name>
<evidence type="ECO:0000313" key="2">
    <source>
        <dbReference type="Proteomes" id="UP000052991"/>
    </source>
</evidence>
<accession>A0A0V8EEU9</accession>
<dbReference type="PATRIC" id="fig|1360.116.peg.1886"/>
<proteinExistence type="predicted"/>